<gene>
    <name evidence="1" type="primary">g6716</name>
    <name evidence="1" type="ORF">VP750_LOCUS5749</name>
</gene>
<dbReference type="Proteomes" id="UP001497392">
    <property type="component" value="Unassembled WGS sequence"/>
</dbReference>
<comment type="caution">
    <text evidence="1">The sequence shown here is derived from an EMBL/GenBank/DDBJ whole genome shotgun (WGS) entry which is preliminary data.</text>
</comment>
<evidence type="ECO:0000313" key="1">
    <source>
        <dbReference type="EMBL" id="CAL5224090.1"/>
    </source>
</evidence>
<sequence>MDTGDAATIINQHITDTLAAMSGSADSTYTLHSIVPPDLAFTLCTASSDLYRAGAWRRVSAAIVHKEQALLPELLKSVTSEQLAAVDVLVLARSQRFLGHSMSSMSWLVQELRVLAGKPRGSSMMPGAWPNNTRLHKQTYAIKDP</sequence>
<dbReference type="Gene3D" id="3.40.50.11350">
    <property type="match status" value="1"/>
</dbReference>
<proteinExistence type="predicted"/>
<protein>
    <submittedName>
        <fullName evidence="1">G6716 protein</fullName>
    </submittedName>
</protein>
<accession>A0ABP1FW17</accession>
<organism evidence="1 2">
    <name type="scientific">Coccomyxa viridis</name>
    <dbReference type="NCBI Taxonomy" id="1274662"/>
    <lineage>
        <taxon>Eukaryota</taxon>
        <taxon>Viridiplantae</taxon>
        <taxon>Chlorophyta</taxon>
        <taxon>core chlorophytes</taxon>
        <taxon>Trebouxiophyceae</taxon>
        <taxon>Trebouxiophyceae incertae sedis</taxon>
        <taxon>Coccomyxaceae</taxon>
        <taxon>Coccomyxa</taxon>
    </lineage>
</organism>
<dbReference type="EMBL" id="CAXHTA020000010">
    <property type="protein sequence ID" value="CAL5224090.1"/>
    <property type="molecule type" value="Genomic_DNA"/>
</dbReference>
<evidence type="ECO:0000313" key="2">
    <source>
        <dbReference type="Proteomes" id="UP001497392"/>
    </source>
</evidence>
<reference evidence="1 2" key="1">
    <citation type="submission" date="2024-06" db="EMBL/GenBank/DDBJ databases">
        <authorList>
            <person name="Kraege A."/>
            <person name="Thomma B."/>
        </authorList>
    </citation>
    <scope>NUCLEOTIDE SEQUENCE [LARGE SCALE GENOMIC DNA]</scope>
</reference>
<keyword evidence="2" id="KW-1185">Reference proteome</keyword>
<name>A0ABP1FW17_9CHLO</name>